<reference evidence="2 3" key="1">
    <citation type="submission" date="2018-11" db="EMBL/GenBank/DDBJ databases">
        <title>Sequencing the genomes of 1000 actinobacteria strains.</title>
        <authorList>
            <person name="Klenk H.-P."/>
        </authorList>
    </citation>
    <scope>NUCLEOTIDE SEQUENCE [LARGE SCALE GENOMIC DNA]</scope>
    <source>
        <strain evidence="2 3">DSM 44254</strain>
    </source>
</reference>
<evidence type="ECO:0000313" key="3">
    <source>
        <dbReference type="Proteomes" id="UP000272400"/>
    </source>
</evidence>
<dbReference type="Proteomes" id="UP000272400">
    <property type="component" value="Unassembled WGS sequence"/>
</dbReference>
<name>A0A3N1D1W7_9ACTN</name>
<dbReference type="Pfam" id="PF02515">
    <property type="entry name" value="CoA_transf_3"/>
    <property type="match status" value="1"/>
</dbReference>
<dbReference type="AlphaFoldDB" id="A0A3N1D1W7"/>
<dbReference type="EMBL" id="RJKE01000001">
    <property type="protein sequence ID" value="ROO87480.1"/>
    <property type="molecule type" value="Genomic_DNA"/>
</dbReference>
<dbReference type="GO" id="GO:0003824">
    <property type="term" value="F:catalytic activity"/>
    <property type="evidence" value="ECO:0007669"/>
    <property type="project" value="InterPro"/>
</dbReference>
<sequence length="385" mass="40524">MTTPEAPPQALSGITVVCLSAMGPAPFACMLLGDLGARVIRIDRPNGGEPLTGLRAEDDPRTRGHRSIGIDLRGDQGRALLLRLLEQADVFIEGMRPGAAERLRLGPADLRAVNPRLVYGRATGWGQTGPRALQAGHDINYAGLAGAVFPLGPPDAAPQPPLNLLADFGGGGAYLALGVLAALLQRGETGRGQIVDAAMVDGVASLTAMLHGMLAGGVWRDRRGDNLLDGAAPFYRTYGTSDGGFMAVGALEPQFYAQLLGLLGLAPADWPQHDRARWPEQQRALAALFASRTRAEWEAVFDGSDACVTPVLSLAEAAASAELRERGTYVEWGGIPQPAPAPRLSGSAVVERDRAGWCRHTDEILAELGLTGAEIAELRDGEIVA</sequence>
<feature type="region of interest" description="Disordered" evidence="1">
    <location>
        <begin position="46"/>
        <end position="66"/>
    </location>
</feature>
<dbReference type="InterPro" id="IPR023606">
    <property type="entry name" value="CoA-Trfase_III_dom_1_sf"/>
</dbReference>
<dbReference type="RefSeq" id="WP_246052994.1">
    <property type="nucleotide sequence ID" value="NZ_RJKE01000001.1"/>
</dbReference>
<gene>
    <name evidence="2" type="ORF">EDD29_5088</name>
</gene>
<proteinExistence type="predicted"/>
<protein>
    <submittedName>
        <fullName evidence="2">Alpha-methylacyl-CoA racemase</fullName>
    </submittedName>
</protein>
<dbReference type="InterPro" id="IPR003673">
    <property type="entry name" value="CoA-Trfase_fam_III"/>
</dbReference>
<dbReference type="Gene3D" id="3.30.1540.10">
    <property type="entry name" value="formyl-coa transferase, domain 3"/>
    <property type="match status" value="1"/>
</dbReference>
<accession>A0A3N1D1W7</accession>
<evidence type="ECO:0000313" key="2">
    <source>
        <dbReference type="EMBL" id="ROO87480.1"/>
    </source>
</evidence>
<comment type="caution">
    <text evidence="2">The sequence shown here is derived from an EMBL/GenBank/DDBJ whole genome shotgun (WGS) entry which is preliminary data.</text>
</comment>
<dbReference type="Gene3D" id="3.40.50.10540">
    <property type="entry name" value="Crotonobetainyl-coa:carnitine coa-transferase, domain 1"/>
    <property type="match status" value="1"/>
</dbReference>
<keyword evidence="3" id="KW-1185">Reference proteome</keyword>
<dbReference type="InterPro" id="IPR050509">
    <property type="entry name" value="CoA-transferase_III"/>
</dbReference>
<evidence type="ECO:0000256" key="1">
    <source>
        <dbReference type="SAM" id="MobiDB-lite"/>
    </source>
</evidence>
<organism evidence="2 3">
    <name type="scientific">Actinocorallia herbida</name>
    <dbReference type="NCBI Taxonomy" id="58109"/>
    <lineage>
        <taxon>Bacteria</taxon>
        <taxon>Bacillati</taxon>
        <taxon>Actinomycetota</taxon>
        <taxon>Actinomycetes</taxon>
        <taxon>Streptosporangiales</taxon>
        <taxon>Thermomonosporaceae</taxon>
        <taxon>Actinocorallia</taxon>
    </lineage>
</organism>
<dbReference type="InterPro" id="IPR044855">
    <property type="entry name" value="CoA-Trfase_III_dom3_sf"/>
</dbReference>
<dbReference type="PANTHER" id="PTHR48228:SF5">
    <property type="entry name" value="ALPHA-METHYLACYL-COA RACEMASE"/>
    <property type="match status" value="1"/>
</dbReference>
<dbReference type="SUPFAM" id="SSF89796">
    <property type="entry name" value="CoA-transferase family III (CaiB/BaiF)"/>
    <property type="match status" value="1"/>
</dbReference>
<dbReference type="PANTHER" id="PTHR48228">
    <property type="entry name" value="SUCCINYL-COA--D-CITRAMALATE COA-TRANSFERASE"/>
    <property type="match status" value="1"/>
</dbReference>